<keyword evidence="4" id="KW-0964">Secreted</keyword>
<feature type="signal peptide" evidence="7">
    <location>
        <begin position="1"/>
        <end position="24"/>
    </location>
</feature>
<evidence type="ECO:0000256" key="5">
    <source>
        <dbReference type="ARBA" id="ARBA00022729"/>
    </source>
</evidence>
<keyword evidence="5 7" id="KW-0732">Signal</keyword>
<accession>A0A8C0WH16</accession>
<dbReference type="GO" id="GO:0045087">
    <property type="term" value="P:innate immune response"/>
    <property type="evidence" value="ECO:0007669"/>
    <property type="project" value="TreeGrafter"/>
</dbReference>
<evidence type="ECO:0000256" key="3">
    <source>
        <dbReference type="ARBA" id="ARBA00022514"/>
    </source>
</evidence>
<dbReference type="Ensembl" id="ENSCCNT00000013934.1">
    <property type="protein sequence ID" value="ENSCCNP00000010612.1"/>
    <property type="gene ID" value="ENSCCNG00000011055.1"/>
</dbReference>
<comment type="subcellular location">
    <subcellularLocation>
        <location evidence="1">Secreted</location>
    </subcellularLocation>
</comment>
<comment type="similarity">
    <text evidence="2">Belongs to the lambda interferon family.</text>
</comment>
<evidence type="ECO:0000256" key="2">
    <source>
        <dbReference type="ARBA" id="ARBA00008717"/>
    </source>
</evidence>
<dbReference type="GO" id="GO:0005615">
    <property type="term" value="C:extracellular space"/>
    <property type="evidence" value="ECO:0007669"/>
    <property type="project" value="UniProtKB-KW"/>
</dbReference>
<dbReference type="PANTHER" id="PTHR31943:SF1">
    <property type="entry name" value="INTERFERON LAMBDA-2-RELATED"/>
    <property type="match status" value="1"/>
</dbReference>
<dbReference type="GO" id="GO:0051607">
    <property type="term" value="P:defense response to virus"/>
    <property type="evidence" value="ECO:0007669"/>
    <property type="project" value="UniProtKB-KW"/>
</dbReference>
<keyword evidence="6" id="KW-0051">Antiviral defense</keyword>
<evidence type="ECO:0000256" key="4">
    <source>
        <dbReference type="ARBA" id="ARBA00022525"/>
    </source>
</evidence>
<evidence type="ECO:0000256" key="7">
    <source>
        <dbReference type="SAM" id="SignalP"/>
    </source>
</evidence>
<dbReference type="GO" id="GO:0050778">
    <property type="term" value="P:positive regulation of immune response"/>
    <property type="evidence" value="ECO:0007669"/>
    <property type="project" value="InterPro"/>
</dbReference>
<dbReference type="AlphaFoldDB" id="A0A8C0WH16"/>
<evidence type="ECO:0000256" key="6">
    <source>
        <dbReference type="ARBA" id="ARBA00023118"/>
    </source>
</evidence>
<protein>
    <submittedName>
        <fullName evidence="8">Uncharacterized protein</fullName>
    </submittedName>
</protein>
<reference evidence="8" key="1">
    <citation type="submission" date="2023-09" db="UniProtKB">
        <authorList>
            <consortium name="Ensembl"/>
        </authorList>
    </citation>
    <scope>IDENTIFICATION</scope>
</reference>
<dbReference type="InterPro" id="IPR038326">
    <property type="entry name" value="IFN-lambda_sf"/>
</dbReference>
<evidence type="ECO:0000313" key="8">
    <source>
        <dbReference type="Ensembl" id="ENSCCNP00000010612.1"/>
    </source>
</evidence>
<sequence length="186" mass="20776">MAGDCKLLLILMATVLTRRRAVSASRPFRVLLDAGDCHLAQFKSLSPQELQAFKRAKDALEETLLQKGIRCRSHLFPRERPVAIQAELALTLNILENVADPALGDILDQPLHTLHHIYSQLQACALAQPTAGPRPHSRHLSHLLHPLQEAVEKVRVPWLPEASVTFNLFCLFTQDLKCVTRGDLCV</sequence>
<name>A0A8C0WH16_CASCN</name>
<dbReference type="InterPro" id="IPR029177">
    <property type="entry name" value="INF_lambda"/>
</dbReference>
<dbReference type="GO" id="GO:0005125">
    <property type="term" value="F:cytokine activity"/>
    <property type="evidence" value="ECO:0007669"/>
    <property type="project" value="UniProtKB-KW"/>
</dbReference>
<evidence type="ECO:0000256" key="1">
    <source>
        <dbReference type="ARBA" id="ARBA00004613"/>
    </source>
</evidence>
<keyword evidence="3" id="KW-0202">Cytokine</keyword>
<dbReference type="Gene3D" id="1.20.1250.60">
    <property type="entry name" value="Interferon lambda"/>
    <property type="match status" value="1"/>
</dbReference>
<dbReference type="Pfam" id="PF15177">
    <property type="entry name" value="IL28A"/>
    <property type="match status" value="1"/>
</dbReference>
<dbReference type="GO" id="GO:0007259">
    <property type="term" value="P:cell surface receptor signaling pathway via JAK-STAT"/>
    <property type="evidence" value="ECO:0007669"/>
    <property type="project" value="InterPro"/>
</dbReference>
<organism evidence="8">
    <name type="scientific">Castor canadensis</name>
    <name type="common">American beaver</name>
    <dbReference type="NCBI Taxonomy" id="51338"/>
    <lineage>
        <taxon>Eukaryota</taxon>
        <taxon>Metazoa</taxon>
        <taxon>Chordata</taxon>
        <taxon>Craniata</taxon>
        <taxon>Vertebrata</taxon>
        <taxon>Euteleostomi</taxon>
        <taxon>Mammalia</taxon>
        <taxon>Eutheria</taxon>
        <taxon>Euarchontoglires</taxon>
        <taxon>Glires</taxon>
        <taxon>Rodentia</taxon>
        <taxon>Castorimorpha</taxon>
        <taxon>Castoridae</taxon>
        <taxon>Castor</taxon>
    </lineage>
</organism>
<dbReference type="PANTHER" id="PTHR31943">
    <property type="entry name" value="INTERLEUKIN-28 AND 29"/>
    <property type="match status" value="1"/>
</dbReference>
<feature type="chain" id="PRO_5034563868" evidence="7">
    <location>
        <begin position="25"/>
        <end position="186"/>
    </location>
</feature>
<proteinExistence type="inferred from homology"/>